<dbReference type="OrthoDB" id="439921at2759"/>
<name>C5LMM4_PERM5</name>
<dbReference type="EMBL" id="GG683568">
    <property type="protein sequence ID" value="EER02041.1"/>
    <property type="molecule type" value="Genomic_DNA"/>
</dbReference>
<dbReference type="RefSeq" id="XP_002769323.1">
    <property type="nucleotide sequence ID" value="XM_002769277.1"/>
</dbReference>
<dbReference type="GO" id="GO:1905202">
    <property type="term" value="C:methylcrotonoyl-CoA carboxylase complex"/>
    <property type="evidence" value="ECO:0007669"/>
    <property type="project" value="TreeGrafter"/>
</dbReference>
<reference evidence="8 9" key="1">
    <citation type="submission" date="2008-07" db="EMBL/GenBank/DDBJ databases">
        <authorList>
            <person name="El-Sayed N."/>
            <person name="Caler E."/>
            <person name="Inman J."/>
            <person name="Amedeo P."/>
            <person name="Hass B."/>
            <person name="Wortman J."/>
        </authorList>
    </citation>
    <scope>NUCLEOTIDE SEQUENCE [LARGE SCALE GENOMIC DNA]</scope>
    <source>
        <strain evidence="9">ATCC 50983 / TXsc</strain>
    </source>
</reference>
<dbReference type="OMA" id="TFRFQWP"/>
<dbReference type="Pfam" id="PF01039">
    <property type="entry name" value="Carboxyl_trans"/>
    <property type="match status" value="1"/>
</dbReference>
<dbReference type="GeneID" id="9054750"/>
<evidence type="ECO:0000256" key="2">
    <source>
        <dbReference type="ARBA" id="ARBA00025711"/>
    </source>
</evidence>
<evidence type="ECO:0000256" key="6">
    <source>
        <dbReference type="ARBA" id="ARBA00052347"/>
    </source>
</evidence>
<dbReference type="SUPFAM" id="SSF52096">
    <property type="entry name" value="ClpP/crotonase"/>
    <property type="match status" value="1"/>
</dbReference>
<comment type="pathway">
    <text evidence="2">Amino-acid degradation; L-leucine degradation; (S)-3-hydroxy-3-methylglutaryl-CoA from 3-isovaleryl-CoA: step 2/3.</text>
</comment>
<comment type="catalytic activity">
    <reaction evidence="6">
        <text>3-methylbut-2-enoyl-CoA + hydrogencarbonate + ATP = 3-methyl-(2E)-glutaconyl-CoA + ADP + phosphate + H(+)</text>
        <dbReference type="Rhea" id="RHEA:13589"/>
        <dbReference type="ChEBI" id="CHEBI:15378"/>
        <dbReference type="ChEBI" id="CHEBI:17544"/>
        <dbReference type="ChEBI" id="CHEBI:30616"/>
        <dbReference type="ChEBI" id="CHEBI:43474"/>
        <dbReference type="ChEBI" id="CHEBI:57344"/>
        <dbReference type="ChEBI" id="CHEBI:57346"/>
        <dbReference type="ChEBI" id="CHEBI:456216"/>
        <dbReference type="EC" id="6.4.1.4"/>
    </reaction>
</comment>
<evidence type="ECO:0000313" key="8">
    <source>
        <dbReference type="EMBL" id="EER02041.1"/>
    </source>
</evidence>
<dbReference type="InterPro" id="IPR045190">
    <property type="entry name" value="MCCB/AccD1-like"/>
</dbReference>
<dbReference type="InterPro" id="IPR034733">
    <property type="entry name" value="AcCoA_carboxyl_beta"/>
</dbReference>
<dbReference type="EC" id="6.4.1.4" evidence="3"/>
<dbReference type="PROSITE" id="PS50980">
    <property type="entry name" value="COA_CT_NTER"/>
    <property type="match status" value="1"/>
</dbReference>
<evidence type="ECO:0000256" key="4">
    <source>
        <dbReference type="ARBA" id="ARBA00031237"/>
    </source>
</evidence>
<evidence type="ECO:0000256" key="5">
    <source>
        <dbReference type="ARBA" id="ARBA00031404"/>
    </source>
</evidence>
<dbReference type="Proteomes" id="UP000007800">
    <property type="component" value="Unassembled WGS sequence"/>
</dbReference>
<dbReference type="AlphaFoldDB" id="C5LMM4"/>
<dbReference type="PANTHER" id="PTHR22855:SF13">
    <property type="entry name" value="METHYLCROTONOYL-COA CARBOXYLASE BETA CHAIN, MITOCHONDRIAL"/>
    <property type="match status" value="1"/>
</dbReference>
<gene>
    <name evidence="8" type="ORF">Pmar_PMAR024362</name>
</gene>
<sequence length="350" mass="38268">MSTVEDFSRELENKLTAVMSVTPAVKEKLKSRGKMLARDRLSHLCDPDPGSVLELSSLAADGLYDGRFPGAGLVTAIAKVCGIWCAVIINEGSTMGGTWTGLSCEKALRLQQIAMELGLPALYIVDSGGAFLHTQAESFPEKFGRIFSNEAKIKNSISAEAQIPAMCDEIVMCETNGTIYLAGPPLVKAATGELLDQMLVGGCQDGFREFMPSVGTVRFLKVLNKKNSRLRYNCLVVIHAKEVTNEDDRASAEFYRKLHLFKTPKVAIVTNKDFLGVGAKHFKAHKMLLPQSPTASCLDFTFRFQWPDVVNAFKDTALIRDDGVIDSRDTKLVVAQCAGICNQRFVSACM</sequence>
<evidence type="ECO:0000256" key="3">
    <source>
        <dbReference type="ARBA" id="ARBA00026116"/>
    </source>
</evidence>
<dbReference type="InterPro" id="IPR029045">
    <property type="entry name" value="ClpP/crotonase-like_dom_sf"/>
</dbReference>
<dbReference type="InterPro" id="IPR011762">
    <property type="entry name" value="COA_CT_N"/>
</dbReference>
<evidence type="ECO:0000256" key="1">
    <source>
        <dbReference type="ARBA" id="ARBA00006102"/>
    </source>
</evidence>
<evidence type="ECO:0000313" key="9">
    <source>
        <dbReference type="Proteomes" id="UP000007800"/>
    </source>
</evidence>
<protein>
    <recommendedName>
        <fullName evidence="3">methylcrotonoyl-CoA carboxylase</fullName>
        <ecNumber evidence="3">6.4.1.4</ecNumber>
    </recommendedName>
    <alternativeName>
        <fullName evidence="5">3-methylcrotonyl-CoA carboxylase 2</fullName>
    </alternativeName>
    <alternativeName>
        <fullName evidence="4">3-methylcrotonyl-CoA:carbon dioxide ligase subunit beta</fullName>
    </alternativeName>
</protein>
<keyword evidence="9" id="KW-1185">Reference proteome</keyword>
<evidence type="ECO:0000259" key="7">
    <source>
        <dbReference type="PROSITE" id="PS50980"/>
    </source>
</evidence>
<dbReference type="GO" id="GO:0004485">
    <property type="term" value="F:methylcrotonoyl-CoA carboxylase activity"/>
    <property type="evidence" value="ECO:0007669"/>
    <property type="project" value="UniProtKB-EC"/>
</dbReference>
<dbReference type="Gene3D" id="3.90.226.10">
    <property type="entry name" value="2-enoyl-CoA Hydratase, Chain A, domain 1"/>
    <property type="match status" value="1"/>
</dbReference>
<comment type="similarity">
    <text evidence="1">Belongs to the AccD/PCCB family.</text>
</comment>
<feature type="domain" description="CoA carboxyltransferase N-terminal" evidence="7">
    <location>
        <begin position="1"/>
        <end position="130"/>
    </location>
</feature>
<dbReference type="PANTHER" id="PTHR22855">
    <property type="entry name" value="ACETYL, PROPIONYL, PYRUVATE, AND GLUTACONYL CARBOXYLASE-RELATED"/>
    <property type="match status" value="1"/>
</dbReference>
<organism evidence="9">
    <name type="scientific">Perkinsus marinus (strain ATCC 50983 / TXsc)</name>
    <dbReference type="NCBI Taxonomy" id="423536"/>
    <lineage>
        <taxon>Eukaryota</taxon>
        <taxon>Sar</taxon>
        <taxon>Alveolata</taxon>
        <taxon>Perkinsozoa</taxon>
        <taxon>Perkinsea</taxon>
        <taxon>Perkinsida</taxon>
        <taxon>Perkinsidae</taxon>
        <taxon>Perkinsus</taxon>
    </lineage>
</organism>
<accession>C5LMM4</accession>
<dbReference type="UniPathway" id="UPA00363">
    <property type="reaction ID" value="UER00861"/>
</dbReference>
<proteinExistence type="inferred from homology"/>
<dbReference type="InParanoid" id="C5LMM4"/>
<dbReference type="GO" id="GO:0006552">
    <property type="term" value="P:L-leucine catabolic process"/>
    <property type="evidence" value="ECO:0007669"/>
    <property type="project" value="UniProtKB-UniPathway"/>
</dbReference>